<organism evidence="2">
    <name type="scientific">Arion vulgaris</name>
    <dbReference type="NCBI Taxonomy" id="1028688"/>
    <lineage>
        <taxon>Eukaryota</taxon>
        <taxon>Metazoa</taxon>
        <taxon>Spiralia</taxon>
        <taxon>Lophotrochozoa</taxon>
        <taxon>Mollusca</taxon>
        <taxon>Gastropoda</taxon>
        <taxon>Heterobranchia</taxon>
        <taxon>Euthyneura</taxon>
        <taxon>Panpulmonata</taxon>
        <taxon>Eupulmonata</taxon>
        <taxon>Stylommatophora</taxon>
        <taxon>Helicina</taxon>
        <taxon>Arionoidea</taxon>
        <taxon>Arionidae</taxon>
        <taxon>Arion</taxon>
    </lineage>
</organism>
<proteinExistence type="predicted"/>
<protein>
    <recommendedName>
        <fullName evidence="3">BZIP domain-containing protein</fullName>
    </recommendedName>
</protein>
<evidence type="ECO:0000313" key="2">
    <source>
        <dbReference type="EMBL" id="CEK82532.1"/>
    </source>
</evidence>
<evidence type="ECO:0008006" key="3">
    <source>
        <dbReference type="Google" id="ProtNLM"/>
    </source>
</evidence>
<name>A0A0B7APL2_9EUPU</name>
<gene>
    <name evidence="2" type="primary">ORF132131</name>
</gene>
<dbReference type="AlphaFoldDB" id="A0A0B7APL2"/>
<feature type="coiled-coil region" evidence="1">
    <location>
        <begin position="273"/>
        <end position="300"/>
    </location>
</feature>
<reference evidence="2" key="1">
    <citation type="submission" date="2014-12" db="EMBL/GenBank/DDBJ databases">
        <title>Insight into the proteome of Arion vulgaris.</title>
        <authorList>
            <person name="Aradska J."/>
            <person name="Bulat T."/>
            <person name="Smidak R."/>
            <person name="Sarate P."/>
            <person name="Gangsoo J."/>
            <person name="Sialana F."/>
            <person name="Bilban M."/>
            <person name="Lubec G."/>
        </authorList>
    </citation>
    <scope>NUCLEOTIDE SEQUENCE</scope>
    <source>
        <tissue evidence="2">Skin</tissue>
    </source>
</reference>
<sequence>MKRPVPMMFNTSLRLPRKMCGLFDTGSAGDTLDVTSMEYDAPNNFISSSCLLEGLKSADFPYVDVLADRKLGSVQQHLINTSNRMDLLSDIEIDQFANESLDAFINLDQLLNVYFGGIGDIEHTTTETIEMALTSFGSDIFHTKTSVEPEQYFYRAPIDDVGCELNMSEVYLHENKQNFSPSNHEFHEVVCPKVVAEIKDTQQHTAHCDEKGKPIDKTMLSCGEFRTCSDGLEVNIKRVVANKQTIIQEKKRLPSTTSQKQRKPTRYDLDEEAVKLTATNEKLRRRIIKLEKMTKEMKAQLIATVAGSGTISKS</sequence>
<dbReference type="EMBL" id="HACG01035667">
    <property type="protein sequence ID" value="CEK82532.1"/>
    <property type="molecule type" value="Transcribed_RNA"/>
</dbReference>
<evidence type="ECO:0000256" key="1">
    <source>
        <dbReference type="SAM" id="Coils"/>
    </source>
</evidence>
<accession>A0A0B7APL2</accession>
<keyword evidence="1" id="KW-0175">Coiled coil</keyword>